<proteinExistence type="predicted"/>
<feature type="domain" description="Pyruvate/ketoisovalerate oxidoreductase catalytic" evidence="2">
    <location>
        <begin position="11"/>
        <end position="173"/>
    </location>
</feature>
<evidence type="ECO:0000313" key="4">
    <source>
        <dbReference type="Proteomes" id="UP000184048"/>
    </source>
</evidence>
<keyword evidence="4" id="KW-1185">Reference proteome</keyword>
<dbReference type="Proteomes" id="UP000184048">
    <property type="component" value="Unassembled WGS sequence"/>
</dbReference>
<dbReference type="Gene3D" id="3.40.920.10">
    <property type="entry name" value="Pyruvate-ferredoxin oxidoreductase, PFOR, domain III"/>
    <property type="match status" value="1"/>
</dbReference>
<dbReference type="EMBL" id="FQUU01000001">
    <property type="protein sequence ID" value="SHE28778.1"/>
    <property type="molecule type" value="Genomic_DNA"/>
</dbReference>
<dbReference type="GO" id="GO:0016903">
    <property type="term" value="F:oxidoreductase activity, acting on the aldehyde or oxo group of donors"/>
    <property type="evidence" value="ECO:0007669"/>
    <property type="project" value="InterPro"/>
</dbReference>
<dbReference type="InterPro" id="IPR052554">
    <property type="entry name" value="2-oxoglutarate_synth_KorC"/>
</dbReference>
<dbReference type="AlphaFoldDB" id="A0A1M4S9D2"/>
<evidence type="ECO:0000313" key="3">
    <source>
        <dbReference type="EMBL" id="SHE28778.1"/>
    </source>
</evidence>
<protein>
    <submittedName>
        <fullName evidence="3">2-oxoglutarate ferredoxin oxidoreductase subunit gamma</fullName>
    </submittedName>
</protein>
<name>A0A1M4S9D2_9BACT</name>
<dbReference type="STRING" id="1121884.SAMN02745131_00021"/>
<accession>A0A1M4S9D2</accession>
<dbReference type="InterPro" id="IPR019752">
    <property type="entry name" value="Pyrv/ketoisovalerate_OxRed_cat"/>
</dbReference>
<dbReference type="SUPFAM" id="SSF53323">
    <property type="entry name" value="Pyruvate-ferredoxin oxidoreductase, PFOR, domain III"/>
    <property type="match status" value="1"/>
</dbReference>
<dbReference type="InterPro" id="IPR002869">
    <property type="entry name" value="Pyrv_flavodox_OxRed_cen"/>
</dbReference>
<gene>
    <name evidence="3" type="ORF">SAMN02745131_00021</name>
</gene>
<reference evidence="3 4" key="1">
    <citation type="submission" date="2016-11" db="EMBL/GenBank/DDBJ databases">
        <authorList>
            <person name="Jaros S."/>
            <person name="Januszkiewicz K."/>
            <person name="Wedrychowicz H."/>
        </authorList>
    </citation>
    <scope>NUCLEOTIDE SEQUENCE [LARGE SCALE GENOMIC DNA]</scope>
    <source>
        <strain evidence="3 4">DSM 18119</strain>
    </source>
</reference>
<dbReference type="PANTHER" id="PTHR42730">
    <property type="entry name" value="2-OXOGLUTARATE SYNTHASE SUBUNIT KORC"/>
    <property type="match status" value="1"/>
</dbReference>
<dbReference type="Pfam" id="PF01558">
    <property type="entry name" value="POR"/>
    <property type="match status" value="1"/>
</dbReference>
<dbReference type="PANTHER" id="PTHR42730:SF1">
    <property type="entry name" value="2-OXOGLUTARATE SYNTHASE SUBUNIT KORC"/>
    <property type="match status" value="1"/>
</dbReference>
<sequence>MLEELIVAGFGGQGVLSMGMTLAYAGMVEGKEISWMPSYGPEMRGGTANCITIISDNKISSPILSCFDTAIVLNQPSMDKFATRVKPGGLLLYESGTILRPSDRKDIAIVGIPATAEALKMKNARIMNMIILGAYLHLKPVVSLDSILEALKKVLPEKYHHLLPINEMALEKGEQLIHELEEPVMLVC</sequence>
<dbReference type="OrthoDB" id="9789125at2"/>
<organism evidence="3 4">
    <name type="scientific">Flavisolibacter ginsengisoli DSM 18119</name>
    <dbReference type="NCBI Taxonomy" id="1121884"/>
    <lineage>
        <taxon>Bacteria</taxon>
        <taxon>Pseudomonadati</taxon>
        <taxon>Bacteroidota</taxon>
        <taxon>Chitinophagia</taxon>
        <taxon>Chitinophagales</taxon>
        <taxon>Chitinophagaceae</taxon>
        <taxon>Flavisolibacter</taxon>
    </lineage>
</organism>
<keyword evidence="1" id="KW-0560">Oxidoreductase</keyword>
<dbReference type="RefSeq" id="WP_072833214.1">
    <property type="nucleotide sequence ID" value="NZ_FQUU01000001.1"/>
</dbReference>
<evidence type="ECO:0000256" key="1">
    <source>
        <dbReference type="ARBA" id="ARBA00023002"/>
    </source>
</evidence>
<evidence type="ECO:0000259" key="2">
    <source>
        <dbReference type="Pfam" id="PF01558"/>
    </source>
</evidence>